<keyword evidence="4" id="KW-1185">Reference proteome</keyword>
<protein>
    <submittedName>
        <fullName evidence="3">DNA-processing protein DprA</fullName>
    </submittedName>
</protein>
<organism evidence="3 4">
    <name type="scientific">Methanoculleus frigidifontis</name>
    <dbReference type="NCBI Taxonomy" id="2584085"/>
    <lineage>
        <taxon>Archaea</taxon>
        <taxon>Methanobacteriati</taxon>
        <taxon>Methanobacteriota</taxon>
        <taxon>Stenosarchaea group</taxon>
        <taxon>Methanomicrobia</taxon>
        <taxon>Methanomicrobiales</taxon>
        <taxon>Methanomicrobiaceae</taxon>
        <taxon>Methanoculleus</taxon>
    </lineage>
</organism>
<name>A0ABT8M854_9EURY</name>
<evidence type="ECO:0000313" key="4">
    <source>
        <dbReference type="Proteomes" id="UP001168338"/>
    </source>
</evidence>
<dbReference type="InterPro" id="IPR003488">
    <property type="entry name" value="DprA"/>
</dbReference>
<dbReference type="Pfam" id="PF02481">
    <property type="entry name" value="DNA_processg_A"/>
    <property type="match status" value="1"/>
</dbReference>
<dbReference type="Gene3D" id="3.40.50.450">
    <property type="match status" value="1"/>
</dbReference>
<accession>A0ABT8M854</accession>
<dbReference type="PANTHER" id="PTHR43022">
    <property type="entry name" value="PROTEIN SMF"/>
    <property type="match status" value="1"/>
</dbReference>
<evidence type="ECO:0000259" key="2">
    <source>
        <dbReference type="Pfam" id="PF02481"/>
    </source>
</evidence>
<gene>
    <name evidence="3" type="ORF">FGU65_04255</name>
</gene>
<proteinExistence type="inferred from homology"/>
<dbReference type="EMBL" id="VCYH01000002">
    <property type="protein sequence ID" value="MDN7024110.1"/>
    <property type="molecule type" value="Genomic_DNA"/>
</dbReference>
<comment type="similarity">
    <text evidence="1">Belongs to the DprA/Smf family.</text>
</comment>
<dbReference type="PANTHER" id="PTHR43022:SF1">
    <property type="entry name" value="PROTEIN SMF"/>
    <property type="match status" value="1"/>
</dbReference>
<dbReference type="Proteomes" id="UP001168338">
    <property type="component" value="Unassembled WGS sequence"/>
</dbReference>
<dbReference type="InterPro" id="IPR057666">
    <property type="entry name" value="DrpA_SLOG"/>
</dbReference>
<evidence type="ECO:0000313" key="3">
    <source>
        <dbReference type="EMBL" id="MDN7024110.1"/>
    </source>
</evidence>
<dbReference type="RefSeq" id="WP_301663197.1">
    <property type="nucleotide sequence ID" value="NZ_VCYH01000002.1"/>
</dbReference>
<evidence type="ECO:0000256" key="1">
    <source>
        <dbReference type="ARBA" id="ARBA00006525"/>
    </source>
</evidence>
<sequence length="318" mass="34619">MNNLSTREIAFLAALNDSQLPKRQEYAEYFRDPAFLRDLYAAVFENDTDSLMAYPDHLRPLIARAEDLRERDLLPFFADTIAAYRQNGTRILPIFDAGYPKRLPEIPDPPLILYQAGREESIAKPAAAVVGTRRISSEGIARTREAVAILVRLGYVIVSGLALGTDTCAHTAALEFGGETIAVLPGDIEAVVPRQNRNLAVAITASGSLLSEITPLTKMHKGRYIERNRITSGLSEGVVVVETAASGGSVRQAEVAFRQGRPVYALKPDDSNTEAMAGYRRLVSSGAVPVESPHDLSQYFGKLQQSPASRATTLADFS</sequence>
<comment type="caution">
    <text evidence="3">The sequence shown here is derived from an EMBL/GenBank/DDBJ whole genome shotgun (WGS) entry which is preliminary data.</text>
</comment>
<dbReference type="SUPFAM" id="SSF102405">
    <property type="entry name" value="MCP/YpsA-like"/>
    <property type="match status" value="1"/>
</dbReference>
<reference evidence="3" key="1">
    <citation type="submission" date="2019-05" db="EMBL/GenBank/DDBJ databases">
        <title>Methanoculleus sp. FWC-SCC1, a methanogenic archaeon isolated from deep marine cold seep.</title>
        <authorList>
            <person name="Chen Y.-W."/>
            <person name="Chen S.-C."/>
            <person name="Teng N.-H."/>
            <person name="Lai M.-C."/>
        </authorList>
    </citation>
    <scope>NUCLEOTIDE SEQUENCE</scope>
    <source>
        <strain evidence="3">FWC-SCC1</strain>
    </source>
</reference>
<feature type="domain" description="Smf/DprA SLOG" evidence="2">
    <location>
        <begin position="91"/>
        <end position="299"/>
    </location>
</feature>